<dbReference type="OrthoDB" id="7156675at2"/>
<feature type="domain" description="FAD dependent oxidoreductase central" evidence="6">
    <location>
        <begin position="370"/>
        <end position="425"/>
    </location>
</feature>
<dbReference type="SUPFAM" id="SSF54373">
    <property type="entry name" value="FAD-linked reductases, C-terminal domain"/>
    <property type="match status" value="1"/>
</dbReference>
<name>A0A365U577_9RHOB</name>
<dbReference type="InterPro" id="IPR006076">
    <property type="entry name" value="FAD-dep_OxRdtase"/>
</dbReference>
<dbReference type="InterPro" id="IPR027266">
    <property type="entry name" value="TrmE/GcvT-like"/>
</dbReference>
<comment type="similarity">
    <text evidence="1">Belongs to the GcvT family.</text>
</comment>
<dbReference type="GO" id="GO:0016491">
    <property type="term" value="F:oxidoreductase activity"/>
    <property type="evidence" value="ECO:0007669"/>
    <property type="project" value="UniProtKB-KW"/>
</dbReference>
<comment type="caution">
    <text evidence="7">The sequence shown here is derived from an EMBL/GenBank/DDBJ whole genome shotgun (WGS) entry which is preliminary data.</text>
</comment>
<dbReference type="AlphaFoldDB" id="A0A365U577"/>
<dbReference type="SUPFAM" id="SSF101790">
    <property type="entry name" value="Aminomethyltransferase beta-barrel domain"/>
    <property type="match status" value="1"/>
</dbReference>
<dbReference type="PANTHER" id="PTHR43757:SF15">
    <property type="entry name" value="PYRUVATE DEHYDROGENASE PHOSPHATASE REGULATORY SUBUNIT, MITOCHONDRIAL-LIKE"/>
    <property type="match status" value="1"/>
</dbReference>
<reference evidence="7 8" key="1">
    <citation type="submission" date="2018-07" db="EMBL/GenBank/DDBJ databases">
        <title>Rhodosalinus sp. strain E84T genomic sequence and assembly.</title>
        <authorList>
            <person name="Liu Z.-W."/>
            <person name="Lu D.-C."/>
        </authorList>
    </citation>
    <scope>NUCLEOTIDE SEQUENCE [LARGE SCALE GENOMIC DNA]</scope>
    <source>
        <strain evidence="7 8">E84</strain>
    </source>
</reference>
<dbReference type="InterPro" id="IPR029043">
    <property type="entry name" value="GcvT/YgfZ_C"/>
</dbReference>
<dbReference type="Pfam" id="PF01571">
    <property type="entry name" value="GCV_T"/>
    <property type="match status" value="1"/>
</dbReference>
<dbReference type="EMBL" id="QNTQ01000016">
    <property type="protein sequence ID" value="RBI83483.1"/>
    <property type="molecule type" value="Genomic_DNA"/>
</dbReference>
<dbReference type="SUPFAM" id="SSF103025">
    <property type="entry name" value="Folate-binding domain"/>
    <property type="match status" value="1"/>
</dbReference>
<feature type="domain" description="FAD dependent oxidoreductase" evidence="3">
    <location>
        <begin position="10"/>
        <end position="367"/>
    </location>
</feature>
<sequence length="818" mass="89939">MPRLPSHAQVVIVGGGSIGCNTAYHLTKLGVADVVVLERDQLTSGTTWHAAGLIVAGLLKSEAECEIYTHGRDLYARLEEETGVPTGFRAVGYLQVASNEERVHEMRRVAPFMRRHGIEMHEVSPREVQELFPIGDVRDVLAGFYIAEDGRANPVDVTMSLARGARMGGAKIFENTAVAEILTERDRAVGVRTAGGEEIRAEHVVICGGMWSRQLGARAGITLPLQAAEHYYLITDKIEGLPRDLPVLEDPKTYTYYREEVGGLMLGLFEPGAAPWKLEGIPEDFAFGEIEPDWDRVGPWLELAYSRVPQAMDVGVRKLFCGPESFTPDNAPLVGETPELRNCWVACGMNSLGILNGAGTGRVLAHWIVDGLPPIDVTGINVNRFTKHHATPAFRRDRTTELLGKMFGQHYHNEAPKTARNLKRSVLYDRLKAAGAYFTEGNGWEQPDWFAPTPEEARIERLSWFRQNWWDWHAEEHRAAREGVIVMDMSSMSKFSVEGPDACALLSRLSCNEVDVAPGRVVYTAWANEAGGFEADLTVTRLSETRFLVVVGENSHGHTEMRMRRHIGAGECVTITDITAGITQINVHGPKARALMQRVSTADLGHEGFPFMTAREIDVGYWSLLAFRVTFVGELGWELHVPATAAVQVYDLLMKAGRDLGVRNAGMQTLNSLRLEKAYRDFGIDVDNTDNPIEAGLGFAVKLDKPGGFIGRDALAAIKARGVPKTRMLQFLLEDPEPLLYGNEVVYLDGAAVGHLQVGGYGHTLGGAVGIGFVELDRPVTPEIVEAGPWEVDVAGERVPARAALRPMLDPQMARVKC</sequence>
<keyword evidence="2" id="KW-0560">Oxidoreductase</keyword>
<dbReference type="InterPro" id="IPR036188">
    <property type="entry name" value="FAD/NAD-bd_sf"/>
</dbReference>
<evidence type="ECO:0000313" key="7">
    <source>
        <dbReference type="EMBL" id="RBI83483.1"/>
    </source>
</evidence>
<dbReference type="Pfam" id="PF16350">
    <property type="entry name" value="FAO_M"/>
    <property type="match status" value="1"/>
</dbReference>
<feature type="domain" description="GCVT N-terminal" evidence="4">
    <location>
        <begin position="427"/>
        <end position="705"/>
    </location>
</feature>
<evidence type="ECO:0000313" key="8">
    <source>
        <dbReference type="Proteomes" id="UP000253370"/>
    </source>
</evidence>
<keyword evidence="8" id="KW-1185">Reference proteome</keyword>
<evidence type="ECO:0000256" key="1">
    <source>
        <dbReference type="ARBA" id="ARBA00008609"/>
    </source>
</evidence>
<dbReference type="Gene3D" id="3.30.1360.120">
    <property type="entry name" value="Probable tRNA modification gtpase trme, domain 1"/>
    <property type="match status" value="1"/>
</dbReference>
<dbReference type="Pfam" id="PF08669">
    <property type="entry name" value="GCV_T_C"/>
    <property type="match status" value="1"/>
</dbReference>
<evidence type="ECO:0000259" key="4">
    <source>
        <dbReference type="Pfam" id="PF01571"/>
    </source>
</evidence>
<dbReference type="InterPro" id="IPR028896">
    <property type="entry name" value="GcvT/YgfZ/DmdA"/>
</dbReference>
<dbReference type="Gene3D" id="3.30.9.10">
    <property type="entry name" value="D-Amino Acid Oxidase, subunit A, domain 2"/>
    <property type="match status" value="1"/>
</dbReference>
<dbReference type="Proteomes" id="UP000253370">
    <property type="component" value="Unassembled WGS sequence"/>
</dbReference>
<dbReference type="Gene3D" id="3.50.50.60">
    <property type="entry name" value="FAD/NAD(P)-binding domain"/>
    <property type="match status" value="1"/>
</dbReference>
<evidence type="ECO:0000259" key="5">
    <source>
        <dbReference type="Pfam" id="PF08669"/>
    </source>
</evidence>
<feature type="domain" description="Aminomethyltransferase C-terminal" evidence="5">
    <location>
        <begin position="727"/>
        <end position="810"/>
    </location>
</feature>
<evidence type="ECO:0000259" key="6">
    <source>
        <dbReference type="Pfam" id="PF16350"/>
    </source>
</evidence>
<proteinExistence type="inferred from homology"/>
<organism evidence="7 8">
    <name type="scientific">Rhodosalinus halophilus</name>
    <dbReference type="NCBI Taxonomy" id="2259333"/>
    <lineage>
        <taxon>Bacteria</taxon>
        <taxon>Pseudomonadati</taxon>
        <taxon>Pseudomonadota</taxon>
        <taxon>Alphaproteobacteria</taxon>
        <taxon>Rhodobacterales</taxon>
        <taxon>Paracoccaceae</taxon>
        <taxon>Rhodosalinus</taxon>
    </lineage>
</organism>
<dbReference type="Gene3D" id="2.40.30.110">
    <property type="entry name" value="Aminomethyltransferase beta-barrel domains"/>
    <property type="match status" value="1"/>
</dbReference>
<gene>
    <name evidence="7" type="ORF">DRV85_15605</name>
</gene>
<dbReference type="PANTHER" id="PTHR43757">
    <property type="entry name" value="AMINOMETHYLTRANSFERASE"/>
    <property type="match status" value="1"/>
</dbReference>
<dbReference type="PROSITE" id="PS51257">
    <property type="entry name" value="PROKAR_LIPOPROTEIN"/>
    <property type="match status" value="1"/>
</dbReference>
<dbReference type="Gene3D" id="3.30.70.1400">
    <property type="entry name" value="Aminomethyltransferase beta-barrel domains"/>
    <property type="match status" value="1"/>
</dbReference>
<dbReference type="RefSeq" id="WP_113290412.1">
    <property type="nucleotide sequence ID" value="NZ_QNTQ01000016.1"/>
</dbReference>
<dbReference type="InterPro" id="IPR013977">
    <property type="entry name" value="GcvT_C"/>
</dbReference>
<evidence type="ECO:0000259" key="3">
    <source>
        <dbReference type="Pfam" id="PF01266"/>
    </source>
</evidence>
<dbReference type="InterPro" id="IPR032503">
    <property type="entry name" value="FAO_M"/>
</dbReference>
<accession>A0A365U577</accession>
<dbReference type="InterPro" id="IPR006222">
    <property type="entry name" value="GCVT_N"/>
</dbReference>
<dbReference type="Pfam" id="PF01266">
    <property type="entry name" value="DAO"/>
    <property type="match status" value="1"/>
</dbReference>
<protein>
    <submittedName>
        <fullName evidence="7">FAD-dependent oxidoreductase</fullName>
    </submittedName>
</protein>
<dbReference type="SUPFAM" id="SSF51905">
    <property type="entry name" value="FAD/NAD(P)-binding domain"/>
    <property type="match status" value="1"/>
</dbReference>
<evidence type="ECO:0000256" key="2">
    <source>
        <dbReference type="ARBA" id="ARBA00023002"/>
    </source>
</evidence>